<keyword evidence="2" id="KW-0808">Transferase</keyword>
<evidence type="ECO:0000259" key="5">
    <source>
        <dbReference type="Pfam" id="PF09273"/>
    </source>
</evidence>
<feature type="domain" description="Rubisco LSMT substrate-binding" evidence="5">
    <location>
        <begin position="338"/>
        <end position="463"/>
    </location>
</feature>
<dbReference type="InterPro" id="IPR036464">
    <property type="entry name" value="Rubisco_LSMT_subst-bd_sf"/>
</dbReference>
<evidence type="ECO:0000313" key="6">
    <source>
        <dbReference type="EMBL" id="JAT75910.1"/>
    </source>
</evidence>
<dbReference type="AlphaFoldDB" id="A0A1D2A9N0"/>
<dbReference type="Gene3D" id="3.90.1420.10">
    <property type="entry name" value="Rubisco LSMT, substrate-binding domain"/>
    <property type="match status" value="1"/>
</dbReference>
<organism evidence="6">
    <name type="scientific">Auxenochlorella protothecoides</name>
    <name type="common">Green microalga</name>
    <name type="synonym">Chlorella protothecoides</name>
    <dbReference type="NCBI Taxonomy" id="3075"/>
    <lineage>
        <taxon>Eukaryota</taxon>
        <taxon>Viridiplantae</taxon>
        <taxon>Chlorophyta</taxon>
        <taxon>core chlorophytes</taxon>
        <taxon>Trebouxiophyceae</taxon>
        <taxon>Chlorellales</taxon>
        <taxon>Chlorellaceae</taxon>
        <taxon>Auxenochlorella</taxon>
    </lineage>
</organism>
<dbReference type="EMBL" id="GDKF01002712">
    <property type="protein sequence ID" value="JAT75910.1"/>
    <property type="molecule type" value="Transcribed_RNA"/>
</dbReference>
<dbReference type="InterPro" id="IPR050600">
    <property type="entry name" value="SETD3_SETD6_MTase"/>
</dbReference>
<keyword evidence="1" id="KW-0489">Methyltransferase</keyword>
<dbReference type="InterPro" id="IPR046341">
    <property type="entry name" value="SET_dom_sf"/>
</dbReference>
<accession>A0A1D2A9N0</accession>
<evidence type="ECO:0000256" key="1">
    <source>
        <dbReference type="ARBA" id="ARBA00022603"/>
    </source>
</evidence>
<protein>
    <recommendedName>
        <fullName evidence="5">Rubisco LSMT substrate-binding domain-containing protein</fullName>
    </recommendedName>
</protein>
<feature type="non-terminal residue" evidence="6">
    <location>
        <position position="1"/>
    </location>
</feature>
<dbReference type="SUPFAM" id="SSF82199">
    <property type="entry name" value="SET domain"/>
    <property type="match status" value="1"/>
</dbReference>
<dbReference type="PANTHER" id="PTHR13271:SF9">
    <property type="entry name" value="RUBISCO METHYLTRANSFERASE FAMILY PROTEIN"/>
    <property type="match status" value="1"/>
</dbReference>
<dbReference type="InterPro" id="IPR015353">
    <property type="entry name" value="Rubisco_LSMT_subst-bd"/>
</dbReference>
<dbReference type="Pfam" id="PF09273">
    <property type="entry name" value="Rubis-subs-bind"/>
    <property type="match status" value="1"/>
</dbReference>
<proteinExistence type="predicted"/>
<dbReference type="PANTHER" id="PTHR13271">
    <property type="entry name" value="UNCHARACTERIZED PUTATIVE METHYLTRANSFERASE"/>
    <property type="match status" value="1"/>
</dbReference>
<reference evidence="6" key="1">
    <citation type="submission" date="2015-08" db="EMBL/GenBank/DDBJ databases">
        <authorList>
            <person name="Babu N.S."/>
            <person name="Beckwith C.J."/>
            <person name="Beseler K.G."/>
            <person name="Brison A."/>
            <person name="Carone J.V."/>
            <person name="Caskin T.P."/>
            <person name="Diamond M."/>
            <person name="Durham M.E."/>
            <person name="Foxe J.M."/>
            <person name="Go M."/>
            <person name="Henderson B.A."/>
            <person name="Jones I.B."/>
            <person name="McGettigan J.A."/>
            <person name="Micheletti S.J."/>
            <person name="Nasrallah M.E."/>
            <person name="Ortiz D."/>
            <person name="Piller C.R."/>
            <person name="Privatt S.R."/>
            <person name="Schneider S.L."/>
            <person name="Sharp S."/>
            <person name="Smith T.C."/>
            <person name="Stanton J.D."/>
            <person name="Ullery H.E."/>
            <person name="Wilson R.J."/>
            <person name="Serrano M.G."/>
            <person name="Buck G."/>
            <person name="Lee V."/>
            <person name="Wang Y."/>
            <person name="Carvalho R."/>
            <person name="Voegtly L."/>
            <person name="Shi R."/>
            <person name="Duckworth R."/>
            <person name="Johnson A."/>
            <person name="Loviza R."/>
            <person name="Walstead R."/>
            <person name="Shah Z."/>
            <person name="Kiflezghi M."/>
            <person name="Wade K."/>
            <person name="Ball S.L."/>
            <person name="Bradley K.W."/>
            <person name="Asai D.J."/>
            <person name="Bowman C.A."/>
            <person name="Russell D.A."/>
            <person name="Pope W.H."/>
            <person name="Jacobs-Sera D."/>
            <person name="Hendrix R.W."/>
            <person name="Hatfull G.F."/>
        </authorList>
    </citation>
    <scope>NUCLEOTIDE SEQUENCE</scope>
</reference>
<sequence length="496" mass="54226">SVVRVLQTHGAMVALEAQLRPCALPRRQCFRRYRTASAHRPRRCTPAAAAESPTSAPSRFVQWLQENGLPEQGVRLETLQRDGAPLDTVVASRPALPGDVVLRVPDRLVVTLDRIFHSASLAELLTTSKLSELACLTLYLAYEKKRGTASFWHPFIKELDRLRGKGQQGARSPILWEPWQVEQYLAGSPLVAQVNERMKGIDREYAELDTVWFMAGSLFNQYPYDIPTEQFTPEVFRQAFAAVQSCVVHLQGVPLSQRFALVPLGPPLLTYSSTASAMLRYDPTSREVQLAADRAYRPGEPVLAWCGPQPNSRLLLNYGIVDEANPYDRLPLEAIIPASDPLYSLKRGRLAEQGGGLATQQLFQLSRGATPLPAPLFPFLRLALARTPRDVWAVEFGPGAGPLDGGSEARALGTLRTRLAARLARYPAPVAGGEGDATPDRDPETNARRAAAARLVGIEQQILRAALAQIEALPFGQRDTQGGEDPGAGAPALILD</sequence>
<keyword evidence="3" id="KW-0949">S-adenosyl-L-methionine</keyword>
<feature type="compositionally biased region" description="Basic and acidic residues" evidence="4">
    <location>
        <begin position="438"/>
        <end position="447"/>
    </location>
</feature>
<evidence type="ECO:0000256" key="2">
    <source>
        <dbReference type="ARBA" id="ARBA00022679"/>
    </source>
</evidence>
<name>A0A1D2A9N0_AUXPR</name>
<dbReference type="GO" id="GO:0016279">
    <property type="term" value="F:protein-lysine N-methyltransferase activity"/>
    <property type="evidence" value="ECO:0007669"/>
    <property type="project" value="TreeGrafter"/>
</dbReference>
<evidence type="ECO:0000256" key="3">
    <source>
        <dbReference type="ARBA" id="ARBA00022691"/>
    </source>
</evidence>
<feature type="region of interest" description="Disordered" evidence="4">
    <location>
        <begin position="429"/>
        <end position="448"/>
    </location>
</feature>
<dbReference type="Gene3D" id="3.90.1410.10">
    <property type="entry name" value="set domain protein methyltransferase, domain 1"/>
    <property type="match status" value="1"/>
</dbReference>
<evidence type="ECO:0000256" key="4">
    <source>
        <dbReference type="SAM" id="MobiDB-lite"/>
    </source>
</evidence>
<dbReference type="SUPFAM" id="SSF81822">
    <property type="entry name" value="RuBisCo LSMT C-terminal, substrate-binding domain"/>
    <property type="match status" value="1"/>
</dbReference>
<gene>
    <name evidence="6" type="ORF">g.3997</name>
</gene>
<feature type="region of interest" description="Disordered" evidence="4">
    <location>
        <begin position="477"/>
        <end position="496"/>
    </location>
</feature>
<dbReference type="GO" id="GO:0032259">
    <property type="term" value="P:methylation"/>
    <property type="evidence" value="ECO:0007669"/>
    <property type="project" value="UniProtKB-KW"/>
</dbReference>